<reference evidence="2 3" key="1">
    <citation type="submission" date="2015-03" db="EMBL/GenBank/DDBJ databases">
        <title>Draft Genome Sequence of Burkholderia andropogonis type strain ICMP2807, isolated from Sorghum bicolor.</title>
        <authorList>
            <person name="Lopes-Santos L."/>
            <person name="Castro D.B."/>
            <person name="Ottoboni L.M."/>
            <person name="Park D."/>
            <person name="Weirc B.S."/>
            <person name="Destefano S.A."/>
        </authorList>
    </citation>
    <scope>NUCLEOTIDE SEQUENCE [LARGE SCALE GENOMIC DNA]</scope>
    <source>
        <strain evidence="2 3">ICMP2807</strain>
    </source>
</reference>
<evidence type="ECO:0000256" key="1">
    <source>
        <dbReference type="SAM" id="Phobius"/>
    </source>
</evidence>
<dbReference type="Proteomes" id="UP000033618">
    <property type="component" value="Unassembled WGS sequence"/>
</dbReference>
<gene>
    <name evidence="2" type="ORF">WM40_05555</name>
</gene>
<keyword evidence="3" id="KW-1185">Reference proteome</keyword>
<evidence type="ECO:0000313" key="3">
    <source>
        <dbReference type="Proteomes" id="UP000033618"/>
    </source>
</evidence>
<proteinExistence type="predicted"/>
<keyword evidence="1" id="KW-0812">Transmembrane</keyword>
<comment type="caution">
    <text evidence="2">The sequence shown here is derived from an EMBL/GenBank/DDBJ whole genome shotgun (WGS) entry which is preliminary data.</text>
</comment>
<dbReference type="PATRIC" id="fig|28092.6.peg.1325"/>
<dbReference type="STRING" id="28092.WM40_05555"/>
<dbReference type="EMBL" id="LAQU01000004">
    <property type="protein sequence ID" value="KKB64390.1"/>
    <property type="molecule type" value="Genomic_DNA"/>
</dbReference>
<accession>A0A0F5K365</accession>
<feature type="transmembrane region" description="Helical" evidence="1">
    <location>
        <begin position="6"/>
        <end position="26"/>
    </location>
</feature>
<sequence length="60" mass="6393">MTLATVLNGIGLVVNGVVILSASQLSQRWATRQKPSRAPQYLLASIFAGLAARLAFASRH</sequence>
<name>A0A0F5K365_9BURK</name>
<feature type="transmembrane region" description="Helical" evidence="1">
    <location>
        <begin position="38"/>
        <end position="56"/>
    </location>
</feature>
<protein>
    <submittedName>
        <fullName evidence="2">Uncharacterized protein</fullName>
    </submittedName>
</protein>
<organism evidence="2 3">
    <name type="scientific">Robbsia andropogonis</name>
    <dbReference type="NCBI Taxonomy" id="28092"/>
    <lineage>
        <taxon>Bacteria</taxon>
        <taxon>Pseudomonadati</taxon>
        <taxon>Pseudomonadota</taxon>
        <taxon>Betaproteobacteria</taxon>
        <taxon>Burkholderiales</taxon>
        <taxon>Burkholderiaceae</taxon>
        <taxon>Robbsia</taxon>
    </lineage>
</organism>
<keyword evidence="1" id="KW-1133">Transmembrane helix</keyword>
<keyword evidence="1" id="KW-0472">Membrane</keyword>
<evidence type="ECO:0000313" key="2">
    <source>
        <dbReference type="EMBL" id="KKB64390.1"/>
    </source>
</evidence>
<dbReference type="AlphaFoldDB" id="A0A0F5K365"/>